<dbReference type="KEGG" id="csv:101222803"/>
<protein>
    <recommendedName>
        <fullName evidence="4">Phorbol-ester/DAG-type domain-containing protein</fullName>
    </recommendedName>
</protein>
<evidence type="ECO:0000313" key="6">
    <source>
        <dbReference type="Proteomes" id="UP000029981"/>
    </source>
</evidence>
<keyword evidence="3" id="KW-0862">Zinc</keyword>
<dbReference type="eggNOG" id="ENOG502RYP3">
    <property type="taxonomic scope" value="Eukaryota"/>
</dbReference>
<name>A0A0A0L121_CUCSA</name>
<gene>
    <name evidence="5" type="ORF">Csa_4G297435</name>
</gene>
<sequence length="263" mass="29538">MAIPVPTHHFISHFHPDHPLTHYSDDQEYTCHICKTVGSGPRFRCQANCHVDIHLYCTDPPKELSSFLHSHRLALIHQMNHRRCNICRESINGMFYRCNHCDFDVHPLCTQFPEQLRHLIDGCHKLTFRKLSSGRCSICEEDCSSFWVYGCDVCRVNIHPKCILKPYGSPTGTRGIPYCQAPQWTTAPHPHGYGGGYFSYGGGQPNWGYPNHHVGYPHGGNNYGGQPPSRPSWVPMLGAGMFGVVQNLTAGAILEFIFGSFGA</sequence>
<dbReference type="GO" id="GO:0046872">
    <property type="term" value="F:metal ion binding"/>
    <property type="evidence" value="ECO:0007669"/>
    <property type="project" value="UniProtKB-KW"/>
</dbReference>
<dbReference type="InterPro" id="IPR002219">
    <property type="entry name" value="PKC_DAG/PE"/>
</dbReference>
<dbReference type="Pfam" id="PF03107">
    <property type="entry name" value="C1_2"/>
    <property type="match status" value="2"/>
</dbReference>
<dbReference type="PANTHER" id="PTHR47841">
    <property type="entry name" value="DIACYLGLYCEROL KINASE THETA-LIKE-RELATED"/>
    <property type="match status" value="1"/>
</dbReference>
<dbReference type="PANTHER" id="PTHR47841:SF7">
    <property type="entry name" value="CYSTEINE_HISTIDINE-RICH C1 DOMAIN PROTEIN"/>
    <property type="match status" value="1"/>
</dbReference>
<keyword evidence="2" id="KW-0677">Repeat</keyword>
<evidence type="ECO:0000256" key="3">
    <source>
        <dbReference type="ARBA" id="ARBA00022833"/>
    </source>
</evidence>
<dbReference type="STRING" id="3659.A0A0A0L121"/>
<keyword evidence="1" id="KW-0479">Metal-binding</keyword>
<dbReference type="Proteomes" id="UP000029981">
    <property type="component" value="Chromosome 4"/>
</dbReference>
<evidence type="ECO:0000313" key="5">
    <source>
        <dbReference type="EMBL" id="KGN54292.1"/>
    </source>
</evidence>
<dbReference type="Gramene" id="KGN54292">
    <property type="protein sequence ID" value="KGN54292"/>
    <property type="gene ID" value="Csa_4G297435"/>
</dbReference>
<reference evidence="5 6" key="3">
    <citation type="journal article" date="2010" name="BMC Genomics">
        <title>Transcriptome sequencing and comparative analysis of cucumber flowers with different sex types.</title>
        <authorList>
            <person name="Guo S."/>
            <person name="Zheng Y."/>
            <person name="Joung J.G."/>
            <person name="Liu S."/>
            <person name="Zhang Z."/>
            <person name="Crasta O.R."/>
            <person name="Sobral B.W."/>
            <person name="Xu Y."/>
            <person name="Huang S."/>
            <person name="Fei Z."/>
        </authorList>
    </citation>
    <scope>NUCLEOTIDE SEQUENCE [LARGE SCALE GENOMIC DNA]</scope>
    <source>
        <strain evidence="6">cv. 9930</strain>
    </source>
</reference>
<dbReference type="PROSITE" id="PS50081">
    <property type="entry name" value="ZF_DAG_PE_2"/>
    <property type="match status" value="1"/>
</dbReference>
<reference evidence="5 6" key="2">
    <citation type="journal article" date="2009" name="PLoS ONE">
        <title>An integrated genetic and cytogenetic map of the cucumber genome.</title>
        <authorList>
            <person name="Ren Y."/>
            <person name="Zhang Z."/>
            <person name="Liu J."/>
            <person name="Staub J.E."/>
            <person name="Han Y."/>
            <person name="Cheng Z."/>
            <person name="Li X."/>
            <person name="Lu J."/>
            <person name="Miao H."/>
            <person name="Kang H."/>
            <person name="Xie B."/>
            <person name="Gu X."/>
            <person name="Wang X."/>
            <person name="Du Y."/>
            <person name="Jin W."/>
            <person name="Huang S."/>
        </authorList>
    </citation>
    <scope>NUCLEOTIDE SEQUENCE [LARGE SCALE GENOMIC DNA]</scope>
    <source>
        <strain evidence="6">cv. 9930</strain>
    </source>
</reference>
<feature type="domain" description="Phorbol-ester/DAG-type" evidence="4">
    <location>
        <begin position="70"/>
        <end position="123"/>
    </location>
</feature>
<evidence type="ECO:0000259" key="4">
    <source>
        <dbReference type="PROSITE" id="PS50081"/>
    </source>
</evidence>
<evidence type="ECO:0000256" key="1">
    <source>
        <dbReference type="ARBA" id="ARBA00022723"/>
    </source>
</evidence>
<dbReference type="OrthoDB" id="945197at2759"/>
<accession>A0A0A0L121</accession>
<dbReference type="InterPro" id="IPR004146">
    <property type="entry name" value="DC1"/>
</dbReference>
<reference evidence="5 6" key="4">
    <citation type="journal article" date="2011" name="BMC Genomics">
        <title>RNA-Seq improves annotation of protein-coding genes in the cucumber genome.</title>
        <authorList>
            <person name="Li Z."/>
            <person name="Zhang Z."/>
            <person name="Yan P."/>
            <person name="Huang S."/>
            <person name="Fei Z."/>
            <person name="Lin K."/>
        </authorList>
    </citation>
    <scope>NUCLEOTIDE SEQUENCE [LARGE SCALE GENOMIC DNA]</scope>
    <source>
        <strain evidence="6">cv. 9930</strain>
    </source>
</reference>
<dbReference type="InterPro" id="IPR046349">
    <property type="entry name" value="C1-like_sf"/>
</dbReference>
<dbReference type="SUPFAM" id="SSF57889">
    <property type="entry name" value="Cysteine-rich domain"/>
    <property type="match status" value="1"/>
</dbReference>
<dbReference type="OMA" id="CTSWHYR"/>
<reference evidence="5 6" key="1">
    <citation type="journal article" date="2009" name="Nat. Genet.">
        <title>The genome of the cucumber, Cucumis sativus L.</title>
        <authorList>
            <person name="Huang S."/>
            <person name="Li R."/>
            <person name="Zhang Z."/>
            <person name="Li L."/>
            <person name="Gu X."/>
            <person name="Fan W."/>
            <person name="Lucas W.J."/>
            <person name="Wang X."/>
            <person name="Xie B."/>
            <person name="Ni P."/>
            <person name="Ren Y."/>
            <person name="Zhu H."/>
            <person name="Li J."/>
            <person name="Lin K."/>
            <person name="Jin W."/>
            <person name="Fei Z."/>
            <person name="Li G."/>
            <person name="Staub J."/>
            <person name="Kilian A."/>
            <person name="van der Vossen E.A."/>
            <person name="Wu Y."/>
            <person name="Guo J."/>
            <person name="He J."/>
            <person name="Jia Z."/>
            <person name="Ren Y."/>
            <person name="Tian G."/>
            <person name="Lu Y."/>
            <person name="Ruan J."/>
            <person name="Qian W."/>
            <person name="Wang M."/>
            <person name="Huang Q."/>
            <person name="Li B."/>
            <person name="Xuan Z."/>
            <person name="Cao J."/>
            <person name="Asan"/>
            <person name="Wu Z."/>
            <person name="Zhang J."/>
            <person name="Cai Q."/>
            <person name="Bai Y."/>
            <person name="Zhao B."/>
            <person name="Han Y."/>
            <person name="Li Y."/>
            <person name="Li X."/>
            <person name="Wang S."/>
            <person name="Shi Q."/>
            <person name="Liu S."/>
            <person name="Cho W.K."/>
            <person name="Kim J.Y."/>
            <person name="Xu Y."/>
            <person name="Heller-Uszynska K."/>
            <person name="Miao H."/>
            <person name="Cheng Z."/>
            <person name="Zhang S."/>
            <person name="Wu J."/>
            <person name="Yang Y."/>
            <person name="Kang H."/>
            <person name="Li M."/>
            <person name="Liang H."/>
            <person name="Ren X."/>
            <person name="Shi Z."/>
            <person name="Wen M."/>
            <person name="Jian M."/>
            <person name="Yang H."/>
            <person name="Zhang G."/>
            <person name="Yang Z."/>
            <person name="Chen R."/>
            <person name="Liu S."/>
            <person name="Li J."/>
            <person name="Ma L."/>
            <person name="Liu H."/>
            <person name="Zhou Y."/>
            <person name="Zhao J."/>
            <person name="Fang X."/>
            <person name="Li G."/>
            <person name="Fang L."/>
            <person name="Li Y."/>
            <person name="Liu D."/>
            <person name="Zheng H."/>
            <person name="Zhang Y."/>
            <person name="Qin N."/>
            <person name="Li Z."/>
            <person name="Yang G."/>
            <person name="Yang S."/>
            <person name="Bolund L."/>
            <person name="Kristiansen K."/>
            <person name="Zheng H."/>
            <person name="Li S."/>
            <person name="Zhang X."/>
            <person name="Yang H."/>
            <person name="Wang J."/>
            <person name="Sun R."/>
            <person name="Zhang B."/>
            <person name="Jiang S."/>
            <person name="Wang J."/>
            <person name="Du Y."/>
            <person name="Li S."/>
        </authorList>
    </citation>
    <scope>NUCLEOTIDE SEQUENCE [LARGE SCALE GENOMIC DNA]</scope>
    <source>
        <strain evidence="6">cv. 9930</strain>
    </source>
</reference>
<proteinExistence type="predicted"/>
<keyword evidence="6" id="KW-1185">Reference proteome</keyword>
<evidence type="ECO:0000256" key="2">
    <source>
        <dbReference type="ARBA" id="ARBA00022737"/>
    </source>
</evidence>
<dbReference type="AlphaFoldDB" id="A0A0A0L121"/>
<organism evidence="5 6">
    <name type="scientific">Cucumis sativus</name>
    <name type="common">Cucumber</name>
    <dbReference type="NCBI Taxonomy" id="3659"/>
    <lineage>
        <taxon>Eukaryota</taxon>
        <taxon>Viridiplantae</taxon>
        <taxon>Streptophyta</taxon>
        <taxon>Embryophyta</taxon>
        <taxon>Tracheophyta</taxon>
        <taxon>Spermatophyta</taxon>
        <taxon>Magnoliopsida</taxon>
        <taxon>eudicotyledons</taxon>
        <taxon>Gunneridae</taxon>
        <taxon>Pentapetalae</taxon>
        <taxon>rosids</taxon>
        <taxon>fabids</taxon>
        <taxon>Cucurbitales</taxon>
        <taxon>Cucurbitaceae</taxon>
        <taxon>Benincaseae</taxon>
        <taxon>Cucumis</taxon>
    </lineage>
</organism>
<dbReference type="EMBL" id="CM002925">
    <property type="protein sequence ID" value="KGN54292.1"/>
    <property type="molecule type" value="Genomic_DNA"/>
</dbReference>